<keyword evidence="1" id="KW-0282">Flagellum</keyword>
<gene>
    <name evidence="1" type="primary">flgF</name>
    <name evidence="1" type="ORF">KIN_14910</name>
</gene>
<name>A0A6N6JEN8_9RHOB</name>
<keyword evidence="1" id="KW-0966">Cell projection</keyword>
<evidence type="ECO:0000313" key="1">
    <source>
        <dbReference type="EMBL" id="GFE64417.1"/>
    </source>
</evidence>
<dbReference type="OrthoDB" id="7824597at2"/>
<dbReference type="RefSeq" id="WP_159805585.1">
    <property type="nucleotide sequence ID" value="NZ_BLJE01000002.1"/>
</dbReference>
<protein>
    <submittedName>
        <fullName evidence="1">Flagellar basal body rod protein FlgF</fullName>
    </submittedName>
</protein>
<reference evidence="1 2" key="1">
    <citation type="submission" date="2019-12" db="EMBL/GenBank/DDBJ databases">
        <title>Litoreibacter badius sp. nov., a novel bacteriochlorophyll a-containing bacterium in the genus Litoreibacter.</title>
        <authorList>
            <person name="Kanamuro M."/>
            <person name="Takabe Y."/>
            <person name="Mori K."/>
            <person name="Takaichi S."/>
            <person name="Hanada S."/>
        </authorList>
    </citation>
    <scope>NUCLEOTIDE SEQUENCE [LARGE SCALE GENOMIC DNA]</scope>
    <source>
        <strain evidence="1 2">K6</strain>
    </source>
</reference>
<dbReference type="AlphaFoldDB" id="A0A6N6JEN8"/>
<dbReference type="Gene3D" id="1.10.3700.10">
    <property type="entry name" value="AGR C 984p-like"/>
    <property type="match status" value="1"/>
</dbReference>
<evidence type="ECO:0000313" key="2">
    <source>
        <dbReference type="Proteomes" id="UP000436822"/>
    </source>
</evidence>
<dbReference type="SUPFAM" id="SSF158837">
    <property type="entry name" value="AGR C 984p-like"/>
    <property type="match status" value="1"/>
</dbReference>
<sequence>MTFQPVVPLGGLNGWIFLQRTAEVQQETYSNSGLIARETEDFRSRIGEVQTAEALVADRILLKVALGAFGLSEDIDNKFFIQTVLSEGATDDGSLANKLADKRYLEFAKAFGFGEERAPLTSEPGFADTIVNAYETRSFEEAVGEQDENMRLALGLERELGTIAERSVSNDTKWFSIMGNPPLRAVFETTFSLPSSFGTLPIDQQLETLKDRAQSILGSDDVSNFSNEEALDDLTNKFLLNAQVQAFQAAQGGSAALTLLQNIPRLNLV</sequence>
<keyword evidence="2" id="KW-1185">Reference proteome</keyword>
<dbReference type="Pfam" id="PF06748">
    <property type="entry name" value="DUF1217"/>
    <property type="match status" value="1"/>
</dbReference>
<dbReference type="Proteomes" id="UP000436822">
    <property type="component" value="Unassembled WGS sequence"/>
</dbReference>
<comment type="caution">
    <text evidence="1">The sequence shown here is derived from an EMBL/GenBank/DDBJ whole genome shotgun (WGS) entry which is preliminary data.</text>
</comment>
<keyword evidence="1" id="KW-0969">Cilium</keyword>
<proteinExistence type="predicted"/>
<dbReference type="InterPro" id="IPR023157">
    <property type="entry name" value="AGR-C-984p-like_sf"/>
</dbReference>
<dbReference type="EMBL" id="BLJE01000002">
    <property type="protein sequence ID" value="GFE64417.1"/>
    <property type="molecule type" value="Genomic_DNA"/>
</dbReference>
<dbReference type="InterPro" id="IPR010626">
    <property type="entry name" value="DUF1217"/>
</dbReference>
<organism evidence="1 2">
    <name type="scientific">Litoreibacter roseus</name>
    <dbReference type="NCBI Taxonomy" id="2601869"/>
    <lineage>
        <taxon>Bacteria</taxon>
        <taxon>Pseudomonadati</taxon>
        <taxon>Pseudomonadota</taxon>
        <taxon>Alphaproteobacteria</taxon>
        <taxon>Rhodobacterales</taxon>
        <taxon>Roseobacteraceae</taxon>
        <taxon>Litoreibacter</taxon>
    </lineage>
</organism>
<accession>A0A6N6JEN8</accession>